<feature type="compositionally biased region" description="Basic residues" evidence="1">
    <location>
        <begin position="45"/>
        <end position="56"/>
    </location>
</feature>
<gene>
    <name evidence="2" type="ORF">FPE_LOCUS14594</name>
</gene>
<evidence type="ECO:0000313" key="2">
    <source>
        <dbReference type="EMBL" id="CAI9767164.1"/>
    </source>
</evidence>
<dbReference type="Proteomes" id="UP000834106">
    <property type="component" value="Chromosome 9"/>
</dbReference>
<feature type="compositionally biased region" description="Acidic residues" evidence="1">
    <location>
        <begin position="197"/>
        <end position="221"/>
    </location>
</feature>
<feature type="compositionally biased region" description="Basic and acidic residues" evidence="1">
    <location>
        <begin position="165"/>
        <end position="174"/>
    </location>
</feature>
<feature type="region of interest" description="Disordered" evidence="1">
    <location>
        <begin position="162"/>
        <end position="226"/>
    </location>
</feature>
<feature type="region of interest" description="Disordered" evidence="1">
    <location>
        <begin position="1"/>
        <end position="66"/>
    </location>
</feature>
<dbReference type="PANTHER" id="PTHR34775:SF6">
    <property type="entry name" value="TRANSMEMBRANE PROTEIN"/>
    <property type="match status" value="1"/>
</dbReference>
<protein>
    <submittedName>
        <fullName evidence="2">Uncharacterized protein</fullName>
    </submittedName>
</protein>
<organism evidence="2 3">
    <name type="scientific">Fraxinus pennsylvanica</name>
    <dbReference type="NCBI Taxonomy" id="56036"/>
    <lineage>
        <taxon>Eukaryota</taxon>
        <taxon>Viridiplantae</taxon>
        <taxon>Streptophyta</taxon>
        <taxon>Embryophyta</taxon>
        <taxon>Tracheophyta</taxon>
        <taxon>Spermatophyta</taxon>
        <taxon>Magnoliopsida</taxon>
        <taxon>eudicotyledons</taxon>
        <taxon>Gunneridae</taxon>
        <taxon>Pentapetalae</taxon>
        <taxon>asterids</taxon>
        <taxon>lamiids</taxon>
        <taxon>Lamiales</taxon>
        <taxon>Oleaceae</taxon>
        <taxon>Oleeae</taxon>
        <taxon>Fraxinus</taxon>
    </lineage>
</organism>
<dbReference type="AlphaFoldDB" id="A0AAD1ZDA4"/>
<sequence length="518" mass="57857">MEGSAEGFSSSNTPRSPLVPKSSRSGSGENNENDASQDQMISKLHNPKKPVAKAAKRFMSPTISASSKVAVPRKKILAERNENSSFSDTQIWKAPDVDMKNGIGHYDLSPSWFIPSKNCGRVSNDDDVVADSSLKPCDPLTNYLSQRPKYLRYDPNKRRMIFHRKVSENREGKDGTGIGEEESSADAQNSLVHAQENLEEVDENTDDDDDVEEDEEEEDKEGGEYEERGWSLRGVLKFLLTFYVCFLSKTYIYSTNSSTPSPIQQAILGFKDDYSMIQKQIRDAAYMEVYGGGFLQVEERESGLEVHNIQVDDLEAVDSSDAEMVEEDELDMEDRNTETAESHFDYEVSKNSEPYNVQMVEADNVEKEKVKTSEVELVKVDNVERIDSEAEMVGNDKSNMKDSNMEAVKYDCDNEVVKTVEFSEGKTAPNDDAGSYELVTEVEGSDQLKKRGSFHEDQSPLNTEGVNQPGMELQESHEMPVNLVDEVDEEFDYGGETEKVGSNILVVAGVSTISIILA</sequence>
<reference evidence="2" key="1">
    <citation type="submission" date="2023-05" db="EMBL/GenBank/DDBJ databases">
        <authorList>
            <person name="Huff M."/>
        </authorList>
    </citation>
    <scope>NUCLEOTIDE SEQUENCE</scope>
</reference>
<proteinExistence type="predicted"/>
<evidence type="ECO:0000256" key="1">
    <source>
        <dbReference type="SAM" id="MobiDB-lite"/>
    </source>
</evidence>
<feature type="compositionally biased region" description="Basic and acidic residues" evidence="1">
    <location>
        <begin position="446"/>
        <end position="458"/>
    </location>
</feature>
<feature type="region of interest" description="Disordered" evidence="1">
    <location>
        <begin position="445"/>
        <end position="468"/>
    </location>
</feature>
<accession>A0AAD1ZDA4</accession>
<dbReference type="PANTHER" id="PTHR34775">
    <property type="entry name" value="TRANSMEMBRANE PROTEIN"/>
    <property type="match status" value="1"/>
</dbReference>
<keyword evidence="3" id="KW-1185">Reference proteome</keyword>
<name>A0AAD1ZDA4_9LAMI</name>
<evidence type="ECO:0000313" key="3">
    <source>
        <dbReference type="Proteomes" id="UP000834106"/>
    </source>
</evidence>
<dbReference type="EMBL" id="OU503044">
    <property type="protein sequence ID" value="CAI9767164.1"/>
    <property type="molecule type" value="Genomic_DNA"/>
</dbReference>